<dbReference type="EMBL" id="DVKS01000123">
    <property type="protein sequence ID" value="HIT41859.1"/>
    <property type="molecule type" value="Genomic_DNA"/>
</dbReference>
<accession>A0A9D1KFG2</accession>
<organism evidence="1 2">
    <name type="scientific">Candidatus Caccovicinus merdipullorum</name>
    <dbReference type="NCBI Taxonomy" id="2840724"/>
    <lineage>
        <taxon>Bacteria</taxon>
        <taxon>Bacillati</taxon>
        <taxon>Bacillota</taxon>
        <taxon>Clostridia</taxon>
        <taxon>Eubacteriales</taxon>
        <taxon>Candidatus Caccovicinus</taxon>
    </lineage>
</organism>
<reference evidence="1" key="1">
    <citation type="submission" date="2020-10" db="EMBL/GenBank/DDBJ databases">
        <authorList>
            <person name="Gilroy R."/>
        </authorList>
    </citation>
    <scope>NUCLEOTIDE SEQUENCE</scope>
    <source>
        <strain evidence="1">CHK123-3438</strain>
    </source>
</reference>
<proteinExistence type="predicted"/>
<evidence type="ECO:0000313" key="2">
    <source>
        <dbReference type="Proteomes" id="UP000886860"/>
    </source>
</evidence>
<comment type="caution">
    <text evidence="1">The sequence shown here is derived from an EMBL/GenBank/DDBJ whole genome shotgun (WGS) entry which is preliminary data.</text>
</comment>
<protein>
    <recommendedName>
        <fullName evidence="3">DRTGG domain-containing protein</fullName>
    </recommendedName>
</protein>
<dbReference type="Proteomes" id="UP000886860">
    <property type="component" value="Unassembled WGS sequence"/>
</dbReference>
<gene>
    <name evidence="1" type="ORF">IAB60_07175</name>
</gene>
<reference evidence="1" key="2">
    <citation type="journal article" date="2021" name="PeerJ">
        <title>Extensive microbial diversity within the chicken gut microbiome revealed by metagenomics and culture.</title>
        <authorList>
            <person name="Gilroy R."/>
            <person name="Ravi A."/>
            <person name="Getino M."/>
            <person name="Pursley I."/>
            <person name="Horton D.L."/>
            <person name="Alikhan N.F."/>
            <person name="Baker D."/>
            <person name="Gharbi K."/>
            <person name="Hall N."/>
            <person name="Watson M."/>
            <person name="Adriaenssens E.M."/>
            <person name="Foster-Nyarko E."/>
            <person name="Jarju S."/>
            <person name="Secka A."/>
            <person name="Antonio M."/>
            <person name="Oren A."/>
            <person name="Chaudhuri R.R."/>
            <person name="La Ragione R."/>
            <person name="Hildebrand F."/>
            <person name="Pallen M.J."/>
        </authorList>
    </citation>
    <scope>NUCLEOTIDE SEQUENCE</scope>
    <source>
        <strain evidence="1">CHK123-3438</strain>
    </source>
</reference>
<name>A0A9D1KFG2_9FIRM</name>
<dbReference type="SUPFAM" id="SSF75138">
    <property type="entry name" value="HprK N-terminal domain-like"/>
    <property type="match status" value="1"/>
</dbReference>
<dbReference type="AlphaFoldDB" id="A0A9D1KFG2"/>
<evidence type="ECO:0008006" key="3">
    <source>
        <dbReference type="Google" id="ProtNLM"/>
    </source>
</evidence>
<sequence>MYTVQQLIDSGLFALLNKGDETEREITVPFCCDLLSVAMGRAPAGCAWVTVMGNMNTLAVASLTDAACVIMAEGCTLDETASAKARVQGITVLKTDLPIFEAALAVHEKLSGGGLC</sequence>
<evidence type="ECO:0000313" key="1">
    <source>
        <dbReference type="EMBL" id="HIT41859.1"/>
    </source>
</evidence>
<dbReference type="InterPro" id="IPR028979">
    <property type="entry name" value="Ser_kin/Pase_Hpr-like_N_sf"/>
</dbReference>